<gene>
    <name evidence="1" type="ORF">TNCV_2878831</name>
</gene>
<sequence length="141" mass="15850">MAKPCRYLFLTVAGLGYGGSISDGQWKDSPNSKNKTKELSYNSITASPINPQIQSRRFVTGSEYLIDKISANFEFHIQWIPPHIGIVDNEITDSLGKTVPLDTPWPDMPSTLSEMSSDIKKKQRDLWRVPPEQSALLFEGH</sequence>
<evidence type="ECO:0000313" key="2">
    <source>
        <dbReference type="Proteomes" id="UP000887159"/>
    </source>
</evidence>
<reference evidence="1" key="1">
    <citation type="submission" date="2020-08" db="EMBL/GenBank/DDBJ databases">
        <title>Multicomponent nature underlies the extraordinary mechanical properties of spider dragline silk.</title>
        <authorList>
            <person name="Kono N."/>
            <person name="Nakamura H."/>
            <person name="Mori M."/>
            <person name="Yoshida Y."/>
            <person name="Ohtoshi R."/>
            <person name="Malay A.D."/>
            <person name="Moran D.A.P."/>
            <person name="Tomita M."/>
            <person name="Numata K."/>
            <person name="Arakawa K."/>
        </authorList>
    </citation>
    <scope>NUCLEOTIDE SEQUENCE</scope>
</reference>
<proteinExistence type="predicted"/>
<name>A0A8X7BCI0_TRICX</name>
<organism evidence="1 2">
    <name type="scientific">Trichonephila clavipes</name>
    <name type="common">Golden silk orbweaver</name>
    <name type="synonym">Nephila clavipes</name>
    <dbReference type="NCBI Taxonomy" id="2585209"/>
    <lineage>
        <taxon>Eukaryota</taxon>
        <taxon>Metazoa</taxon>
        <taxon>Ecdysozoa</taxon>
        <taxon>Arthropoda</taxon>
        <taxon>Chelicerata</taxon>
        <taxon>Arachnida</taxon>
        <taxon>Araneae</taxon>
        <taxon>Araneomorphae</taxon>
        <taxon>Entelegynae</taxon>
        <taxon>Araneoidea</taxon>
        <taxon>Nephilidae</taxon>
        <taxon>Trichonephila</taxon>
    </lineage>
</organism>
<dbReference type="Proteomes" id="UP000887159">
    <property type="component" value="Unassembled WGS sequence"/>
</dbReference>
<dbReference type="EMBL" id="BMAU01021376">
    <property type="protein sequence ID" value="GFY26553.1"/>
    <property type="molecule type" value="Genomic_DNA"/>
</dbReference>
<protein>
    <recommendedName>
        <fullName evidence="3">RNase H type-1 domain-containing protein</fullName>
    </recommendedName>
</protein>
<accession>A0A8X7BCI0</accession>
<keyword evidence="2" id="KW-1185">Reference proteome</keyword>
<evidence type="ECO:0008006" key="3">
    <source>
        <dbReference type="Google" id="ProtNLM"/>
    </source>
</evidence>
<dbReference type="AlphaFoldDB" id="A0A8X7BCI0"/>
<comment type="caution">
    <text evidence="1">The sequence shown here is derived from an EMBL/GenBank/DDBJ whole genome shotgun (WGS) entry which is preliminary data.</text>
</comment>
<evidence type="ECO:0000313" key="1">
    <source>
        <dbReference type="EMBL" id="GFY26553.1"/>
    </source>
</evidence>